<evidence type="ECO:0000259" key="1">
    <source>
        <dbReference type="Pfam" id="PF08818"/>
    </source>
</evidence>
<dbReference type="SUPFAM" id="SSF159888">
    <property type="entry name" value="YdhG-like"/>
    <property type="match status" value="1"/>
</dbReference>
<accession>A0A2Z4LUC8</accession>
<proteinExistence type="predicted"/>
<gene>
    <name evidence="2" type="ORF">HME9304_01902</name>
</gene>
<evidence type="ECO:0000313" key="2">
    <source>
        <dbReference type="EMBL" id="AWX44897.1"/>
    </source>
</evidence>
<dbReference type="Gene3D" id="3.90.1150.200">
    <property type="match status" value="1"/>
</dbReference>
<dbReference type="Pfam" id="PF08818">
    <property type="entry name" value="DUF1801"/>
    <property type="match status" value="1"/>
</dbReference>
<name>A0A2Z4LUC8_9FLAO</name>
<keyword evidence="3" id="KW-1185">Reference proteome</keyword>
<dbReference type="InterPro" id="IPR014922">
    <property type="entry name" value="YdhG-like"/>
</dbReference>
<dbReference type="AlphaFoldDB" id="A0A2Z4LUC8"/>
<dbReference type="EMBL" id="CP030104">
    <property type="protein sequence ID" value="AWX44897.1"/>
    <property type="molecule type" value="Genomic_DNA"/>
</dbReference>
<dbReference type="RefSeq" id="WP_112378334.1">
    <property type="nucleotide sequence ID" value="NZ_CP030104.1"/>
</dbReference>
<organism evidence="2 3">
    <name type="scientific">Flagellimonas maritima</name>
    <dbReference type="NCBI Taxonomy" id="1383885"/>
    <lineage>
        <taxon>Bacteria</taxon>
        <taxon>Pseudomonadati</taxon>
        <taxon>Bacteroidota</taxon>
        <taxon>Flavobacteriia</taxon>
        <taxon>Flavobacteriales</taxon>
        <taxon>Flavobacteriaceae</taxon>
        <taxon>Flagellimonas</taxon>
    </lineage>
</organism>
<dbReference type="OrthoDB" id="9813231at2"/>
<evidence type="ECO:0000313" key="3">
    <source>
        <dbReference type="Proteomes" id="UP000248536"/>
    </source>
</evidence>
<dbReference type="Proteomes" id="UP000248536">
    <property type="component" value="Chromosome"/>
</dbReference>
<protein>
    <recommendedName>
        <fullName evidence="1">YdhG-like domain-containing protein</fullName>
    </recommendedName>
</protein>
<reference evidence="2 3" key="1">
    <citation type="submission" date="2018-06" db="EMBL/GenBank/DDBJ databases">
        <title>Spongiibacterium sp. HME9304 Genome sequencing and assembly.</title>
        <authorList>
            <person name="Kang H."/>
            <person name="Kim H."/>
            <person name="Joh K."/>
        </authorList>
    </citation>
    <scope>NUCLEOTIDE SEQUENCE [LARGE SCALE GENOMIC DNA]</scope>
    <source>
        <strain evidence="2 3">HME9304</strain>
    </source>
</reference>
<feature type="domain" description="YdhG-like" evidence="1">
    <location>
        <begin position="19"/>
        <end position="135"/>
    </location>
</feature>
<dbReference type="KEGG" id="spon:HME9304_01902"/>
<sequence>MTIEAKTPDEYIGKLPKERKEAVSKLRSTINTNLPKGFEECINYNMIGYVVPHSLYPKGYHCNPKLPLPFIHIASQKHYVSLYHSGIYADKKLLDWFLAEYSNHIKAKLDMGKSCIRFKKMENIPFGLIAQLCQKMTVEDWIKLYEKNINR</sequence>